<comment type="caution">
    <text evidence="14">The sequence shown here is derived from an EMBL/GenBank/DDBJ whole genome shotgun (WGS) entry which is preliminary data.</text>
</comment>
<evidence type="ECO:0000256" key="12">
    <source>
        <dbReference type="PROSITE-ProRule" id="PRU10144"/>
    </source>
</evidence>
<keyword evidence="8" id="KW-0798">TonB box</keyword>
<dbReference type="SUPFAM" id="SSF56935">
    <property type="entry name" value="Porins"/>
    <property type="match status" value="1"/>
</dbReference>
<keyword evidence="4" id="KW-0410">Iron transport</keyword>
<comment type="subcellular location">
    <subcellularLocation>
        <location evidence="1 11">Cell outer membrane</location>
        <topology evidence="1 11">Multi-pass membrane protein</topology>
    </subcellularLocation>
</comment>
<dbReference type="Gene3D" id="2.40.170.20">
    <property type="entry name" value="TonB-dependent receptor, beta-barrel domain"/>
    <property type="match status" value="1"/>
</dbReference>
<keyword evidence="6" id="KW-0408">Iron</keyword>
<keyword evidence="9 11" id="KW-0472">Membrane</keyword>
<dbReference type="PANTHER" id="PTHR32552:SF81">
    <property type="entry name" value="TONB-DEPENDENT OUTER MEMBRANE RECEPTOR"/>
    <property type="match status" value="1"/>
</dbReference>
<dbReference type="InterPro" id="IPR000531">
    <property type="entry name" value="Beta-barrel_TonB"/>
</dbReference>
<evidence type="ECO:0000259" key="13">
    <source>
        <dbReference type="Pfam" id="PF00593"/>
    </source>
</evidence>
<dbReference type="InterPro" id="IPR039426">
    <property type="entry name" value="TonB-dep_rcpt-like"/>
</dbReference>
<evidence type="ECO:0000313" key="14">
    <source>
        <dbReference type="EMBL" id="RMS56907.1"/>
    </source>
</evidence>
<gene>
    <name evidence="14" type="ORF">ALP65_01969</name>
</gene>
<accession>A0A3M5E5Q5</accession>
<feature type="domain" description="TonB-dependent receptor-like beta-barrel" evidence="13">
    <location>
        <begin position="17"/>
        <end position="205"/>
    </location>
</feature>
<dbReference type="PROSITE" id="PS52016">
    <property type="entry name" value="TONB_DEPENDENT_REC_3"/>
    <property type="match status" value="1"/>
</dbReference>
<evidence type="ECO:0000256" key="1">
    <source>
        <dbReference type="ARBA" id="ARBA00004571"/>
    </source>
</evidence>
<keyword evidence="5 11" id="KW-0812">Transmembrane</keyword>
<dbReference type="PROSITE" id="PS01156">
    <property type="entry name" value="TONB_DEPENDENT_REC_2"/>
    <property type="match status" value="1"/>
</dbReference>
<evidence type="ECO:0000256" key="9">
    <source>
        <dbReference type="ARBA" id="ARBA00023136"/>
    </source>
</evidence>
<dbReference type="PANTHER" id="PTHR32552">
    <property type="entry name" value="FERRICHROME IRON RECEPTOR-RELATED"/>
    <property type="match status" value="1"/>
</dbReference>
<reference evidence="14 15" key="1">
    <citation type="submission" date="2018-08" db="EMBL/GenBank/DDBJ databases">
        <title>Recombination of ecologically and evolutionarily significant loci maintains genetic cohesion in the Pseudomonas syringae species complex.</title>
        <authorList>
            <person name="Dillon M."/>
            <person name="Thakur S."/>
            <person name="Almeida R.N.D."/>
            <person name="Weir B.S."/>
            <person name="Guttman D.S."/>
        </authorList>
    </citation>
    <scope>NUCLEOTIDE SEQUENCE [LARGE SCALE GENOMIC DNA]</scope>
    <source>
        <strain evidence="14 15">ICMP 7846</strain>
    </source>
</reference>
<dbReference type="Pfam" id="PF00593">
    <property type="entry name" value="TonB_dep_Rec_b-barrel"/>
    <property type="match status" value="1"/>
</dbReference>
<evidence type="ECO:0000256" key="5">
    <source>
        <dbReference type="ARBA" id="ARBA00022692"/>
    </source>
</evidence>
<evidence type="ECO:0000313" key="15">
    <source>
        <dbReference type="Proteomes" id="UP000270834"/>
    </source>
</evidence>
<keyword evidence="7" id="KW-0406">Ion transport</keyword>
<keyword evidence="2 11" id="KW-0813">Transport</keyword>
<feature type="short sequence motif" description="TonB C-terminal box" evidence="12">
    <location>
        <begin position="224"/>
        <end position="241"/>
    </location>
</feature>
<evidence type="ECO:0000256" key="8">
    <source>
        <dbReference type="ARBA" id="ARBA00023077"/>
    </source>
</evidence>
<dbReference type="GO" id="GO:0006826">
    <property type="term" value="P:iron ion transport"/>
    <property type="evidence" value="ECO:0007669"/>
    <property type="project" value="UniProtKB-KW"/>
</dbReference>
<proteinExistence type="inferred from homology"/>
<evidence type="ECO:0000256" key="11">
    <source>
        <dbReference type="PROSITE-ProRule" id="PRU01360"/>
    </source>
</evidence>
<protein>
    <recommendedName>
        <fullName evidence="13">TonB-dependent receptor-like beta-barrel domain-containing protein</fullName>
    </recommendedName>
</protein>
<dbReference type="Proteomes" id="UP000270834">
    <property type="component" value="Unassembled WGS sequence"/>
</dbReference>
<organism evidence="14 15">
    <name type="scientific">Pseudomonas aeruginosa</name>
    <dbReference type="NCBI Taxonomy" id="287"/>
    <lineage>
        <taxon>Bacteria</taxon>
        <taxon>Pseudomonadati</taxon>
        <taxon>Pseudomonadota</taxon>
        <taxon>Gammaproteobacteria</taxon>
        <taxon>Pseudomonadales</taxon>
        <taxon>Pseudomonadaceae</taxon>
        <taxon>Pseudomonas</taxon>
    </lineage>
</organism>
<evidence type="ECO:0000256" key="4">
    <source>
        <dbReference type="ARBA" id="ARBA00022496"/>
    </source>
</evidence>
<dbReference type="AlphaFoldDB" id="A0A3M5E5Q5"/>
<keyword evidence="3 11" id="KW-1134">Transmembrane beta strand</keyword>
<evidence type="ECO:0000256" key="3">
    <source>
        <dbReference type="ARBA" id="ARBA00022452"/>
    </source>
</evidence>
<dbReference type="InterPro" id="IPR010917">
    <property type="entry name" value="TonB_rcpt_CS"/>
</dbReference>
<evidence type="ECO:0000256" key="6">
    <source>
        <dbReference type="ARBA" id="ARBA00023004"/>
    </source>
</evidence>
<keyword evidence="10 11" id="KW-0998">Cell outer membrane</keyword>
<evidence type="ECO:0000256" key="7">
    <source>
        <dbReference type="ARBA" id="ARBA00023065"/>
    </source>
</evidence>
<name>A0A3M5E5Q5_PSEAI</name>
<comment type="similarity">
    <text evidence="11">Belongs to the TonB-dependent receptor family.</text>
</comment>
<dbReference type="GO" id="GO:0009279">
    <property type="term" value="C:cell outer membrane"/>
    <property type="evidence" value="ECO:0007669"/>
    <property type="project" value="UniProtKB-SubCell"/>
</dbReference>
<dbReference type="InterPro" id="IPR036942">
    <property type="entry name" value="Beta-barrel_TonB_sf"/>
</dbReference>
<sequence length="241" mass="26117">MASAPSAGADSLLIGTERANDAELGLKTTLLDNRLILNGNLFWTVVHGYQANAYDEANRTQYLTNAGDVRSRGLEFEATALPIRGLTLNFNASYNDVRYLSYKNAPCAPEVAFQTGAPASCDLSGHQVVGASKYIANLNGEYRWKLDDGLEPYLTASYAFRSRAVGTIDDSAYGQIPSYALVNASAGLRGDYGDGQWDLSLWLKNAFDKTYFTSLWNSANGGYAGVLGTPRTLGVTARYDF</sequence>
<evidence type="ECO:0000256" key="2">
    <source>
        <dbReference type="ARBA" id="ARBA00022448"/>
    </source>
</evidence>
<evidence type="ECO:0000256" key="10">
    <source>
        <dbReference type="ARBA" id="ARBA00023237"/>
    </source>
</evidence>
<dbReference type="EMBL" id="RBSQ01000488">
    <property type="protein sequence ID" value="RMS56907.1"/>
    <property type="molecule type" value="Genomic_DNA"/>
</dbReference>